<gene>
    <name evidence="1" type="ORF">MNBD_GAMMA10-3290</name>
</gene>
<name>A0A3B0YDQ4_9ZZZZ</name>
<evidence type="ECO:0000313" key="1">
    <source>
        <dbReference type="EMBL" id="VAW66874.1"/>
    </source>
</evidence>
<sequence length="139" mass="16082">MILTDTGYWIALAGVKDKYHQQALDVSRQIDSELVITWPVMTETCHLLANRVSPEAPAKFMQQVEQFVSIFNVDISHIQRIRVLLQQYQDLPMDLADASLVVAAEELACGDILSTDRRDFNAYRWKNHKPFRNLLFPYD</sequence>
<dbReference type="InterPro" id="IPR039018">
    <property type="entry name" value="VapC20-like"/>
</dbReference>
<dbReference type="AlphaFoldDB" id="A0A3B0YDQ4"/>
<dbReference type="InterPro" id="IPR029060">
    <property type="entry name" value="PIN-like_dom_sf"/>
</dbReference>
<organism evidence="1">
    <name type="scientific">hydrothermal vent metagenome</name>
    <dbReference type="NCBI Taxonomy" id="652676"/>
    <lineage>
        <taxon>unclassified sequences</taxon>
        <taxon>metagenomes</taxon>
        <taxon>ecological metagenomes</taxon>
    </lineage>
</organism>
<dbReference type="PANTHER" id="PTHR42188">
    <property type="entry name" value="23S RRNA-SPECIFIC ENDONUCLEASE VAPC20"/>
    <property type="match status" value="1"/>
</dbReference>
<dbReference type="GO" id="GO:0004521">
    <property type="term" value="F:RNA endonuclease activity"/>
    <property type="evidence" value="ECO:0007669"/>
    <property type="project" value="InterPro"/>
</dbReference>
<proteinExistence type="predicted"/>
<dbReference type="EMBL" id="UOFJ01000239">
    <property type="protein sequence ID" value="VAW66874.1"/>
    <property type="molecule type" value="Genomic_DNA"/>
</dbReference>
<reference evidence="1" key="1">
    <citation type="submission" date="2018-06" db="EMBL/GenBank/DDBJ databases">
        <authorList>
            <person name="Zhirakovskaya E."/>
        </authorList>
    </citation>
    <scope>NUCLEOTIDE SEQUENCE</scope>
</reference>
<accession>A0A3B0YDQ4</accession>
<dbReference type="SUPFAM" id="SSF88723">
    <property type="entry name" value="PIN domain-like"/>
    <property type="match status" value="1"/>
</dbReference>
<dbReference type="Gene3D" id="3.40.50.1010">
    <property type="entry name" value="5'-nuclease"/>
    <property type="match status" value="1"/>
</dbReference>
<dbReference type="PANTHER" id="PTHR42188:SF1">
    <property type="entry name" value="23S RRNA-SPECIFIC ENDONUCLEASE VAPC20"/>
    <property type="match status" value="1"/>
</dbReference>
<dbReference type="GO" id="GO:0016075">
    <property type="term" value="P:rRNA catabolic process"/>
    <property type="evidence" value="ECO:0007669"/>
    <property type="project" value="TreeGrafter"/>
</dbReference>
<protein>
    <submittedName>
        <fullName evidence="1">Uncharacterized protein</fullName>
    </submittedName>
</protein>